<evidence type="ECO:0000313" key="1">
    <source>
        <dbReference type="EMBL" id="GFD60332.1"/>
    </source>
</evidence>
<protein>
    <submittedName>
        <fullName evidence="1">Uncharacterized protein</fullName>
    </submittedName>
</protein>
<sequence length="36" mass="4097">MIWRKVPAMVAKMLDQRIAAVRDQLAEATKLRADAE</sequence>
<proteinExistence type="predicted"/>
<accession>A0A699XJZ4</accession>
<name>A0A699XJZ4_TANCI</name>
<dbReference type="EMBL" id="BKCJ011876365">
    <property type="protein sequence ID" value="GFD60332.1"/>
    <property type="molecule type" value="Genomic_DNA"/>
</dbReference>
<feature type="non-terminal residue" evidence="1">
    <location>
        <position position="36"/>
    </location>
</feature>
<gene>
    <name evidence="1" type="ORF">Tci_932301</name>
</gene>
<comment type="caution">
    <text evidence="1">The sequence shown here is derived from an EMBL/GenBank/DDBJ whole genome shotgun (WGS) entry which is preliminary data.</text>
</comment>
<dbReference type="AlphaFoldDB" id="A0A699XJZ4"/>
<reference evidence="1" key="1">
    <citation type="journal article" date="2019" name="Sci. Rep.">
        <title>Draft genome of Tanacetum cinerariifolium, the natural source of mosquito coil.</title>
        <authorList>
            <person name="Yamashiro T."/>
            <person name="Shiraishi A."/>
            <person name="Satake H."/>
            <person name="Nakayama K."/>
        </authorList>
    </citation>
    <scope>NUCLEOTIDE SEQUENCE</scope>
</reference>
<organism evidence="1">
    <name type="scientific">Tanacetum cinerariifolium</name>
    <name type="common">Dalmatian daisy</name>
    <name type="synonym">Chrysanthemum cinerariifolium</name>
    <dbReference type="NCBI Taxonomy" id="118510"/>
    <lineage>
        <taxon>Eukaryota</taxon>
        <taxon>Viridiplantae</taxon>
        <taxon>Streptophyta</taxon>
        <taxon>Embryophyta</taxon>
        <taxon>Tracheophyta</taxon>
        <taxon>Spermatophyta</taxon>
        <taxon>Magnoliopsida</taxon>
        <taxon>eudicotyledons</taxon>
        <taxon>Gunneridae</taxon>
        <taxon>Pentapetalae</taxon>
        <taxon>asterids</taxon>
        <taxon>campanulids</taxon>
        <taxon>Asterales</taxon>
        <taxon>Asteraceae</taxon>
        <taxon>Asteroideae</taxon>
        <taxon>Anthemideae</taxon>
        <taxon>Anthemidinae</taxon>
        <taxon>Tanacetum</taxon>
    </lineage>
</organism>